<evidence type="ECO:0000313" key="3">
    <source>
        <dbReference type="Proteomes" id="UP000214588"/>
    </source>
</evidence>
<accession>A0A226BZ52</accession>
<name>A0A226BZ52_9FIRM</name>
<dbReference type="Pfam" id="PF07833">
    <property type="entry name" value="Cu_amine_oxidN1"/>
    <property type="match status" value="1"/>
</dbReference>
<reference evidence="2 3" key="1">
    <citation type="submission" date="2017-06" db="EMBL/GenBank/DDBJ databases">
        <title>Draft Genome Sequence of Natranaerobius trueperi halophilic, alkalithermophilic bacteria from soda lakes.</title>
        <authorList>
            <person name="Zhao B."/>
        </authorList>
    </citation>
    <scope>NUCLEOTIDE SEQUENCE [LARGE SCALE GENOMIC DNA]</scope>
    <source>
        <strain evidence="2 3">DSM 18760</strain>
    </source>
</reference>
<sequence>MRKVVILLLIVFIVLGGESSGHEELDTKKESVWIEEKKYIKEPGEIIDKLHRLGIDRVYLNVADLHDKYLLKNNPELYNKFIKLANKTNIEVEAWVLKRKENNLIHETKKVLDLNNQFDGIHLEVEPHILEKVYDNEKELLKQLSFNLKEVSKTIEEHDTKLSLNVKLLPCYLEYNVEDIINLVDEVSLMNKKESSKEFINKGKEYLQFFDNYNTKVNIGTEFQPNKKGTVYDFDNSQLKKRLIRADKKFSEFNNYSGMSYHTLEYFYDWVDKNSNIETDKKKLILSPNTSEGILNNSTIEIDTPPVIKDGRTYIPVRGVFDQFGVNITWNNDSKKVILLDENTKVELKIGSELSIVNDQKVTMDSSPQILDGRTLIPLRFALENLGFQVDWHPQKEIIKIIETN</sequence>
<gene>
    <name evidence="2" type="ORF">CDO51_08925</name>
</gene>
<comment type="caution">
    <text evidence="2">The sequence shown here is derived from an EMBL/GenBank/DDBJ whole genome shotgun (WGS) entry which is preliminary data.</text>
</comment>
<protein>
    <recommendedName>
        <fullName evidence="1">Copper amine oxidase-like N-terminal domain-containing protein</fullName>
    </recommendedName>
</protein>
<organism evidence="2 3">
    <name type="scientific">Natranaerobius trueperi</name>
    <dbReference type="NCBI Taxonomy" id="759412"/>
    <lineage>
        <taxon>Bacteria</taxon>
        <taxon>Bacillati</taxon>
        <taxon>Bacillota</taxon>
        <taxon>Clostridia</taxon>
        <taxon>Natranaerobiales</taxon>
        <taxon>Natranaerobiaceae</taxon>
        <taxon>Natranaerobius</taxon>
    </lineage>
</organism>
<dbReference type="EMBL" id="NIQC01000019">
    <property type="protein sequence ID" value="OWZ83410.1"/>
    <property type="molecule type" value="Genomic_DNA"/>
</dbReference>
<proteinExistence type="predicted"/>
<feature type="domain" description="Copper amine oxidase-like N-terminal" evidence="1">
    <location>
        <begin position="295"/>
        <end position="401"/>
    </location>
</feature>
<dbReference type="Gene3D" id="3.30.457.10">
    <property type="entry name" value="Copper amine oxidase-like, N-terminal domain"/>
    <property type="match status" value="2"/>
</dbReference>
<dbReference type="OrthoDB" id="9816096at2"/>
<dbReference type="SUPFAM" id="SSF55383">
    <property type="entry name" value="Copper amine oxidase, domain N"/>
    <property type="match status" value="2"/>
</dbReference>
<dbReference type="Proteomes" id="UP000214588">
    <property type="component" value="Unassembled WGS sequence"/>
</dbReference>
<dbReference type="InterPro" id="IPR012854">
    <property type="entry name" value="Cu_amine_oxidase-like_N"/>
</dbReference>
<dbReference type="InterPro" id="IPR036582">
    <property type="entry name" value="Mao_N_sf"/>
</dbReference>
<evidence type="ECO:0000313" key="2">
    <source>
        <dbReference type="EMBL" id="OWZ83410.1"/>
    </source>
</evidence>
<dbReference type="AlphaFoldDB" id="A0A226BZ52"/>
<dbReference type="RefSeq" id="WP_089023930.1">
    <property type="nucleotide sequence ID" value="NZ_NIQC01000019.1"/>
</dbReference>
<keyword evidence="3" id="KW-1185">Reference proteome</keyword>
<evidence type="ECO:0000259" key="1">
    <source>
        <dbReference type="Pfam" id="PF07833"/>
    </source>
</evidence>